<feature type="domain" description="4Fe-4S ferredoxin-type" evidence="9">
    <location>
        <begin position="860"/>
        <end position="888"/>
    </location>
</feature>
<dbReference type="PANTHER" id="PTHR43498:SF1">
    <property type="entry name" value="COB--COM HETERODISULFIDE REDUCTASE IRON-SULFUR SUBUNIT A"/>
    <property type="match status" value="1"/>
</dbReference>
<comment type="cofactor">
    <cofactor evidence="1">
        <name>FAD</name>
        <dbReference type="ChEBI" id="CHEBI:57692"/>
    </cofactor>
</comment>
<dbReference type="STRING" id="485916.Dtox_1379"/>
<feature type="domain" description="4Fe-4S ferredoxin-type" evidence="9">
    <location>
        <begin position="889"/>
        <end position="918"/>
    </location>
</feature>
<evidence type="ECO:0000256" key="2">
    <source>
        <dbReference type="ARBA" id="ARBA00006561"/>
    </source>
</evidence>
<dbReference type="GO" id="GO:0046872">
    <property type="term" value="F:metal ion binding"/>
    <property type="evidence" value="ECO:0007669"/>
    <property type="project" value="UniProtKB-KW"/>
</dbReference>
<name>C8W6G6_DESAS</name>
<dbReference type="SUPFAM" id="SSF51905">
    <property type="entry name" value="FAD/NAD(P)-binding domain"/>
    <property type="match status" value="1"/>
</dbReference>
<dbReference type="eggNOG" id="COG1148">
    <property type="taxonomic scope" value="Bacteria"/>
</dbReference>
<keyword evidence="8" id="KW-0411">Iron-sulfur</keyword>
<evidence type="ECO:0000259" key="9">
    <source>
        <dbReference type="PROSITE" id="PS51379"/>
    </source>
</evidence>
<dbReference type="Pfam" id="PF12831">
    <property type="entry name" value="FAD_oxidored"/>
    <property type="match status" value="1"/>
</dbReference>
<dbReference type="Proteomes" id="UP000002217">
    <property type="component" value="Chromosome"/>
</dbReference>
<evidence type="ECO:0000256" key="4">
    <source>
        <dbReference type="ARBA" id="ARBA00022723"/>
    </source>
</evidence>
<evidence type="ECO:0000256" key="6">
    <source>
        <dbReference type="ARBA" id="ARBA00023002"/>
    </source>
</evidence>
<evidence type="ECO:0000313" key="11">
    <source>
        <dbReference type="Proteomes" id="UP000002217"/>
    </source>
</evidence>
<evidence type="ECO:0000256" key="5">
    <source>
        <dbReference type="ARBA" id="ARBA00022827"/>
    </source>
</evidence>
<dbReference type="Gene3D" id="3.40.50.720">
    <property type="entry name" value="NAD(P)-binding Rossmann-like Domain"/>
    <property type="match status" value="1"/>
</dbReference>
<evidence type="ECO:0000256" key="8">
    <source>
        <dbReference type="ARBA" id="ARBA00023014"/>
    </source>
</evidence>
<dbReference type="Gene3D" id="3.50.50.60">
    <property type="entry name" value="FAD/NAD(P)-binding domain"/>
    <property type="match status" value="1"/>
</dbReference>
<dbReference type="GO" id="GO:0051539">
    <property type="term" value="F:4 iron, 4 sulfur cluster binding"/>
    <property type="evidence" value="ECO:0007669"/>
    <property type="project" value="UniProtKB-KW"/>
</dbReference>
<dbReference type="GO" id="GO:0016491">
    <property type="term" value="F:oxidoreductase activity"/>
    <property type="evidence" value="ECO:0007669"/>
    <property type="project" value="UniProtKB-KW"/>
</dbReference>
<dbReference type="InterPro" id="IPR017900">
    <property type="entry name" value="4Fe4S_Fe_S_CS"/>
</dbReference>
<dbReference type="SUPFAM" id="SSF54862">
    <property type="entry name" value="4Fe-4S ferredoxins"/>
    <property type="match status" value="1"/>
</dbReference>
<dbReference type="InterPro" id="IPR017896">
    <property type="entry name" value="4Fe4S_Fe-S-bd"/>
</dbReference>
<keyword evidence="3" id="KW-0004">4Fe-4S</keyword>
<dbReference type="PROSITE" id="PS51379">
    <property type="entry name" value="4FE4S_FER_2"/>
    <property type="match status" value="2"/>
</dbReference>
<gene>
    <name evidence="10" type="ordered locus">Dtox_1379</name>
</gene>
<keyword evidence="4" id="KW-0479">Metal-binding</keyword>
<dbReference type="RefSeq" id="WP_015756970.1">
    <property type="nucleotide sequence ID" value="NC_013216.1"/>
</dbReference>
<sequence length="936" mass="103418">MRAVLVVGAGLAGTKAALDLAEAGFDVYMVEKLPFVGGTMPKLDKMFPTHDCLICTLSPSSMDMGCKLSLVNRHPNIRTIINAQILDFTGRPGDFQVTLNGTCSVPTEPLNSCKIGMDLKAFTVNVGSVILSPGFKVADPGELSYYKYGIYPNIVTSLEFEEILKASKTSEKAILRPSDYKPAQKIAWIQCAGSRNEKLNKGYCSSICCMFAIKEAMMVKECSAEIKTKIFSMDLRIHGKGYEKYHRKAEKDYRIDFVASRIFEINQIEESHNLGIRYAAEDGTLYYEEFDLVVLSIGMEPPEDALELSEIFGIALDRFNFAKTVDLTGVCTTAPGIFVAGAFAGPKDIPETIAQASACVAEVALAAGEEKYISGEPLPLTDNLPWNPRTGVFICTCNNQLDSILDLRKIAEKLGADSVHIVSEICTREGKFAVQNIIKHEKYSHIIIAACGSRTSAFFMKQLVKECGLPESLLQIVNIREQCAWVHANEPAKATLKAFEQIRMAFVKASMSTVLPVEFSHIVPAVLIVGGGIVGLTSALYLAKLGFRVHMVEKEAVLGGKVARIKVGLKGENISVHLQHLVNEVINQPNIKIYLKTQVKSHSGFVGNFKSLLSSGEVVRHAVTIIASGGQEYISDEYYCNQDPRVYTQLQLEEAIYKNDASVRKAKNIVMIQCVGSRDKDQRTYCSKICCTKSLKLALQLKEQYPDKNIFILYRDIRTYGTFEKYYSEARLKGIIFIRYNLNNKPVLEKTEENLKVYIDDHILGQKMEIEADIISLATGVAASAENPKLARIFSLPLEDNGFFKEAHMKLRPIDFNTNGVFVCGLAHAPKSIEESIVQAKAAVGRSCTILYKDYLQSAGPVAVNNGKCAACLTCTRVCPYGIPRVINNKVFIDPVQCKGCGICTVECPHKAIELQNMSDEIMMAMIRSLFIPVEF</sequence>
<dbReference type="EMBL" id="CP001720">
    <property type="protein sequence ID" value="ACV62255.1"/>
    <property type="molecule type" value="Genomic_DNA"/>
</dbReference>
<evidence type="ECO:0000313" key="10">
    <source>
        <dbReference type="EMBL" id="ACV62255.1"/>
    </source>
</evidence>
<keyword evidence="11" id="KW-1185">Reference proteome</keyword>
<dbReference type="HOGENOM" id="CLU_004231_2_0_9"/>
<proteinExistence type="inferred from homology"/>
<comment type="similarity">
    <text evidence="2">Belongs to the HdrA family.</text>
</comment>
<dbReference type="KEGG" id="dae:Dtox_1379"/>
<dbReference type="SUPFAM" id="SSF51971">
    <property type="entry name" value="Nucleotide-binding domain"/>
    <property type="match status" value="1"/>
</dbReference>
<organism evidence="10 11">
    <name type="scientific">Desulfofarcimen acetoxidans (strain ATCC 49208 / DSM 771 / KCTC 5769 / VKM B-1644 / 5575)</name>
    <name type="common">Desulfotomaculum acetoxidans</name>
    <dbReference type="NCBI Taxonomy" id="485916"/>
    <lineage>
        <taxon>Bacteria</taxon>
        <taxon>Bacillati</taxon>
        <taxon>Bacillota</taxon>
        <taxon>Clostridia</taxon>
        <taxon>Eubacteriales</taxon>
        <taxon>Peptococcaceae</taxon>
        <taxon>Desulfofarcimen</taxon>
    </lineage>
</organism>
<keyword evidence="7" id="KW-0408">Iron</keyword>
<protein>
    <submittedName>
        <fullName evidence="10">4Fe-4S ferredoxin iron-sulfur binding domain protein</fullName>
    </submittedName>
</protein>
<dbReference type="InterPro" id="IPR036188">
    <property type="entry name" value="FAD/NAD-bd_sf"/>
</dbReference>
<keyword evidence="5" id="KW-0274">FAD</keyword>
<dbReference type="Pfam" id="PF00037">
    <property type="entry name" value="Fer4"/>
    <property type="match status" value="1"/>
</dbReference>
<dbReference type="PROSITE" id="PS00198">
    <property type="entry name" value="4FE4S_FER_1"/>
    <property type="match status" value="1"/>
</dbReference>
<dbReference type="PANTHER" id="PTHR43498">
    <property type="entry name" value="FERREDOXIN:COB-COM HETERODISULFIDE REDUCTASE SUBUNIT A"/>
    <property type="match status" value="1"/>
</dbReference>
<dbReference type="AlphaFoldDB" id="C8W6G6"/>
<evidence type="ECO:0000256" key="7">
    <source>
        <dbReference type="ARBA" id="ARBA00023004"/>
    </source>
</evidence>
<evidence type="ECO:0000256" key="3">
    <source>
        <dbReference type="ARBA" id="ARBA00022485"/>
    </source>
</evidence>
<evidence type="ECO:0000256" key="1">
    <source>
        <dbReference type="ARBA" id="ARBA00001974"/>
    </source>
</evidence>
<dbReference type="Pfam" id="PF13450">
    <property type="entry name" value="NAD_binding_8"/>
    <property type="match status" value="1"/>
</dbReference>
<dbReference type="OrthoDB" id="9794954at2"/>
<keyword evidence="6" id="KW-0560">Oxidoreductase</keyword>
<keyword evidence="5" id="KW-0285">Flavoprotein</keyword>
<dbReference type="InterPro" id="IPR039650">
    <property type="entry name" value="HdrA-like"/>
</dbReference>
<reference evidence="10 11" key="1">
    <citation type="journal article" date="2009" name="Stand. Genomic Sci.">
        <title>Complete genome sequence of Desulfotomaculum acetoxidans type strain (5575).</title>
        <authorList>
            <person name="Spring S."/>
            <person name="Lapidus A."/>
            <person name="Schroder M."/>
            <person name="Gleim D."/>
            <person name="Sims D."/>
            <person name="Meincke L."/>
            <person name="Glavina Del Rio T."/>
            <person name="Tice H."/>
            <person name="Copeland A."/>
            <person name="Cheng J.F."/>
            <person name="Lucas S."/>
            <person name="Chen F."/>
            <person name="Nolan M."/>
            <person name="Bruce D."/>
            <person name="Goodwin L."/>
            <person name="Pitluck S."/>
            <person name="Ivanova N."/>
            <person name="Mavromatis K."/>
            <person name="Mikhailova N."/>
            <person name="Pati A."/>
            <person name="Chen A."/>
            <person name="Palaniappan K."/>
            <person name="Land M."/>
            <person name="Hauser L."/>
            <person name="Chang Y.J."/>
            <person name="Jeffries C.D."/>
            <person name="Chain P."/>
            <person name="Saunders E."/>
            <person name="Brettin T."/>
            <person name="Detter J.C."/>
            <person name="Goker M."/>
            <person name="Bristow J."/>
            <person name="Eisen J.A."/>
            <person name="Markowitz V."/>
            <person name="Hugenholtz P."/>
            <person name="Kyrpides N.C."/>
            <person name="Klenk H.P."/>
            <person name="Han C."/>
        </authorList>
    </citation>
    <scope>NUCLEOTIDE SEQUENCE [LARGE SCALE GENOMIC DNA]</scope>
    <source>
        <strain evidence="11">ATCC 49208 / DSM 771 / VKM B-1644</strain>
    </source>
</reference>
<accession>C8W6G6</accession>
<dbReference type="Gene3D" id="3.30.70.20">
    <property type="match status" value="1"/>
</dbReference>